<dbReference type="Gene3D" id="1.10.540.10">
    <property type="entry name" value="Acyl-CoA dehydrogenase/oxidase, N-terminal domain"/>
    <property type="match status" value="2"/>
</dbReference>
<evidence type="ECO:0000256" key="7">
    <source>
        <dbReference type="ARBA" id="ARBA00022792"/>
    </source>
</evidence>
<evidence type="ECO:0000256" key="6">
    <source>
        <dbReference type="ARBA" id="ARBA00022630"/>
    </source>
</evidence>
<dbReference type="AlphaFoldDB" id="A0A182QF10"/>
<evidence type="ECO:0000256" key="18">
    <source>
        <dbReference type="ARBA" id="ARBA00040902"/>
    </source>
</evidence>
<dbReference type="InterPro" id="IPR009100">
    <property type="entry name" value="AcylCoA_DH/oxidase_NM_dom_sf"/>
</dbReference>
<evidence type="ECO:0000256" key="12">
    <source>
        <dbReference type="ARBA" id="ARBA00022990"/>
    </source>
</evidence>
<comment type="subcellular location">
    <subcellularLocation>
        <location evidence="2">Mitochondrion inner membrane</location>
        <topology evidence="2">Peripheral membrane protein</topology>
    </subcellularLocation>
</comment>
<dbReference type="GO" id="GO:0005743">
    <property type="term" value="C:mitochondrial inner membrane"/>
    <property type="evidence" value="ECO:0007669"/>
    <property type="project" value="UniProtKB-SubCell"/>
</dbReference>
<keyword evidence="12" id="KW-0007">Acetylation</keyword>
<keyword evidence="16" id="KW-0472">Membrane</keyword>
<dbReference type="FunFam" id="1.20.140.10:FF:000008">
    <property type="entry name" value="acyl-CoA dehydrogenase family member 9, mitochondrial"/>
    <property type="match status" value="2"/>
</dbReference>
<comment type="function">
    <text evidence="19">Very long-chain specific acyl-CoA dehydrogenase is one of the acyl-CoA dehydrogenases that catalyze the first step of mitochondrial fatty acid beta-oxidation, an aerobic process breaking down fatty acids into acetyl-CoA and allowing the production of energy from fats. The first step of fatty acid beta-oxidation consists in the removal of one hydrogen from C-2 and C-3 of the straight-chain fatty acyl-CoA thioester, resulting in the formation of trans-2-enoyl-CoA. Among the different mitochondrial acyl-CoA dehydrogenases, very long-chain specific acyl-CoA dehydrogenase acts specifically on acyl-CoAs with saturated 12 to 24 carbons long primary chains.</text>
</comment>
<dbReference type="InterPro" id="IPR009075">
    <property type="entry name" value="AcylCo_DH/oxidase_C"/>
</dbReference>
<feature type="domain" description="Acyl-CoA oxidase/dehydrogenase middle" evidence="29">
    <location>
        <begin position="190"/>
        <end position="292"/>
    </location>
</feature>
<dbReference type="PANTHER" id="PTHR43884">
    <property type="entry name" value="ACYL-COA DEHYDROGENASE"/>
    <property type="match status" value="1"/>
</dbReference>
<evidence type="ECO:0000256" key="14">
    <source>
        <dbReference type="ARBA" id="ARBA00023098"/>
    </source>
</evidence>
<dbReference type="InterPro" id="IPR006089">
    <property type="entry name" value="Acyl-CoA_DH_CS"/>
</dbReference>
<evidence type="ECO:0000259" key="30">
    <source>
        <dbReference type="Pfam" id="PF02771"/>
    </source>
</evidence>
<dbReference type="EnsemblMetazoa" id="AFAF008844-RA">
    <property type="protein sequence ID" value="AFAF008844-PA"/>
    <property type="gene ID" value="AFAF008844"/>
</dbReference>
<dbReference type="FunFam" id="2.40.110.10:FF:000006">
    <property type="entry name" value="very long-chain specific acyl-CoA dehydrogenase, mitochondrial"/>
    <property type="match status" value="2"/>
</dbReference>
<feature type="domain" description="Acyl-CoA dehydrogenase/oxidase C-terminal" evidence="28">
    <location>
        <begin position="304"/>
        <end position="450"/>
    </location>
</feature>
<evidence type="ECO:0000259" key="29">
    <source>
        <dbReference type="Pfam" id="PF02770"/>
    </source>
</evidence>
<dbReference type="InterPro" id="IPR013786">
    <property type="entry name" value="AcylCoA_DH/ox_N"/>
</dbReference>
<dbReference type="EMBL" id="AXCN02000637">
    <property type="status" value="NOT_ANNOTATED_CDS"/>
    <property type="molecule type" value="Genomic_DNA"/>
</dbReference>
<feature type="domain" description="Acyl-CoA oxidase/dehydrogenase middle" evidence="29">
    <location>
        <begin position="684"/>
        <end position="786"/>
    </location>
</feature>
<comment type="pathway">
    <text evidence="3">Lipid metabolism; mitochondrial fatty acid beta-oxidation.</text>
</comment>
<evidence type="ECO:0000256" key="27">
    <source>
        <dbReference type="ARBA" id="ARBA00049224"/>
    </source>
</evidence>
<dbReference type="GO" id="GO:0000062">
    <property type="term" value="F:fatty-acyl-CoA binding"/>
    <property type="evidence" value="ECO:0007669"/>
    <property type="project" value="TreeGrafter"/>
</dbReference>
<evidence type="ECO:0000256" key="8">
    <source>
        <dbReference type="ARBA" id="ARBA00022799"/>
    </source>
</evidence>
<evidence type="ECO:0000256" key="25">
    <source>
        <dbReference type="ARBA" id="ARBA00049050"/>
    </source>
</evidence>
<comment type="catalytic activity">
    <reaction evidence="26">
        <text>eicosanoyl-CoA + oxidized [electron-transfer flavoprotein] + H(+) = (2E)-eicosenoyl-CoA + reduced [electron-transfer flavoprotein]</text>
        <dbReference type="Rhea" id="RHEA:47236"/>
        <dbReference type="Rhea" id="RHEA-COMP:10685"/>
        <dbReference type="Rhea" id="RHEA-COMP:10686"/>
        <dbReference type="ChEBI" id="CHEBI:15378"/>
        <dbReference type="ChEBI" id="CHEBI:57380"/>
        <dbReference type="ChEBI" id="CHEBI:57692"/>
        <dbReference type="ChEBI" id="CHEBI:58307"/>
        <dbReference type="ChEBI" id="CHEBI:74691"/>
    </reaction>
    <physiologicalReaction direction="left-to-right" evidence="26">
        <dbReference type="Rhea" id="RHEA:47237"/>
    </physiologicalReaction>
</comment>
<evidence type="ECO:0000256" key="9">
    <source>
        <dbReference type="ARBA" id="ARBA00022827"/>
    </source>
</evidence>
<evidence type="ECO:0000256" key="22">
    <source>
        <dbReference type="ARBA" id="ARBA00047916"/>
    </source>
</evidence>
<comment type="catalytic activity">
    <reaction evidence="27">
        <text>octadecanoyl-CoA + oxidized [electron-transfer flavoprotein] + H(+) = (2E)-octadecenoyl-CoA + reduced [electron-transfer flavoprotein]</text>
        <dbReference type="Rhea" id="RHEA:47240"/>
        <dbReference type="Rhea" id="RHEA-COMP:10685"/>
        <dbReference type="Rhea" id="RHEA-COMP:10686"/>
        <dbReference type="ChEBI" id="CHEBI:15378"/>
        <dbReference type="ChEBI" id="CHEBI:57394"/>
        <dbReference type="ChEBI" id="CHEBI:57692"/>
        <dbReference type="ChEBI" id="CHEBI:58307"/>
        <dbReference type="ChEBI" id="CHEBI:71412"/>
    </reaction>
    <physiologicalReaction direction="left-to-right" evidence="27">
        <dbReference type="Rhea" id="RHEA:47241"/>
    </physiologicalReaction>
</comment>
<dbReference type="GO" id="GO:0017099">
    <property type="term" value="F:very-long-chain fatty acyl-CoA dehydrogenase activity"/>
    <property type="evidence" value="ECO:0007669"/>
    <property type="project" value="UniProtKB-EC"/>
</dbReference>
<feature type="domain" description="Acyl-CoA dehydrogenase/oxidase N-terminal" evidence="30">
    <location>
        <begin position="81"/>
        <end position="185"/>
    </location>
</feature>
<dbReference type="GO" id="GO:0050660">
    <property type="term" value="F:flavin adenine dinucleotide binding"/>
    <property type="evidence" value="ECO:0007669"/>
    <property type="project" value="InterPro"/>
</dbReference>
<keyword evidence="11" id="KW-0809">Transit peptide</keyword>
<feature type="domain" description="ACAD9/ACADV-like C-terminal" evidence="31">
    <location>
        <begin position="504"/>
        <end position="588"/>
    </location>
</feature>
<evidence type="ECO:0000313" key="33">
    <source>
        <dbReference type="Proteomes" id="UP000075886"/>
    </source>
</evidence>
<dbReference type="PROSITE" id="PS00073">
    <property type="entry name" value="ACYL_COA_DH_2"/>
    <property type="match status" value="1"/>
</dbReference>
<comment type="cofactor">
    <cofactor evidence="1">
        <name>FAD</name>
        <dbReference type="ChEBI" id="CHEBI:57692"/>
    </cofactor>
</comment>
<evidence type="ECO:0000256" key="17">
    <source>
        <dbReference type="ARBA" id="ARBA00039034"/>
    </source>
</evidence>
<keyword evidence="13" id="KW-0560">Oxidoreductase</keyword>
<comment type="catalytic activity">
    <reaction evidence="25">
        <text>a very-long-chain 2,3-saturated fatty acyl-CoA + oxidized [electron-transfer flavoprotein] + H(+) = a very-long-chain (2E)-enoyl-CoA + reduced [electron-transfer flavoprotein]</text>
        <dbReference type="Rhea" id="RHEA:19181"/>
        <dbReference type="Rhea" id="RHEA-COMP:10685"/>
        <dbReference type="Rhea" id="RHEA-COMP:10686"/>
        <dbReference type="ChEBI" id="CHEBI:15378"/>
        <dbReference type="ChEBI" id="CHEBI:57692"/>
        <dbReference type="ChEBI" id="CHEBI:58307"/>
        <dbReference type="ChEBI" id="CHEBI:83724"/>
        <dbReference type="ChEBI" id="CHEBI:83728"/>
        <dbReference type="EC" id="1.3.8.9"/>
    </reaction>
    <physiologicalReaction direction="left-to-right" evidence="25">
        <dbReference type="Rhea" id="RHEA:19182"/>
    </physiologicalReaction>
</comment>
<evidence type="ECO:0000256" key="24">
    <source>
        <dbReference type="ARBA" id="ARBA00049038"/>
    </source>
</evidence>
<dbReference type="InterPro" id="IPR036250">
    <property type="entry name" value="AcylCo_DH-like_C"/>
</dbReference>
<evidence type="ECO:0000256" key="26">
    <source>
        <dbReference type="ARBA" id="ARBA00049140"/>
    </source>
</evidence>
<feature type="domain" description="ACAD9/ACADV-like C-terminal" evidence="31">
    <location>
        <begin position="998"/>
        <end position="1115"/>
    </location>
</feature>
<name>A0A182QF10_9DIPT</name>
<dbReference type="PROSITE" id="PS00072">
    <property type="entry name" value="ACYL_COA_DH_1"/>
    <property type="match status" value="1"/>
</dbReference>
<dbReference type="EC" id="1.3.8.9" evidence="17"/>
<dbReference type="FunFam" id="1.10.540.10:FF:000001">
    <property type="entry name" value="Very long-chain-specific acyl-CoA dehydrogenase, mitochondrial"/>
    <property type="match status" value="2"/>
</dbReference>
<evidence type="ECO:0000256" key="20">
    <source>
        <dbReference type="ARBA" id="ARBA00046812"/>
    </source>
</evidence>
<dbReference type="STRING" id="69004.A0A182QF10"/>
<comment type="catalytic activity">
    <reaction evidence="24">
        <text>tetradecanoyl-CoA + oxidized [electron-transfer flavoprotein] + H(+) = (2E)-tetradecenoyl-CoA + reduced [electron-transfer flavoprotein]</text>
        <dbReference type="Rhea" id="RHEA:47316"/>
        <dbReference type="Rhea" id="RHEA-COMP:10685"/>
        <dbReference type="Rhea" id="RHEA-COMP:10686"/>
        <dbReference type="ChEBI" id="CHEBI:15378"/>
        <dbReference type="ChEBI" id="CHEBI:57385"/>
        <dbReference type="ChEBI" id="CHEBI:57692"/>
        <dbReference type="ChEBI" id="CHEBI:58307"/>
        <dbReference type="ChEBI" id="CHEBI:61405"/>
    </reaction>
    <physiologicalReaction direction="left-to-right" evidence="24">
        <dbReference type="Rhea" id="RHEA:47317"/>
    </physiologicalReaction>
</comment>
<comment type="similarity">
    <text evidence="4">Belongs to the acyl-CoA dehydrogenase family.</text>
</comment>
<reference evidence="32" key="2">
    <citation type="submission" date="2020-05" db="UniProtKB">
        <authorList>
            <consortium name="EnsemblMetazoa"/>
        </authorList>
    </citation>
    <scope>IDENTIFICATION</scope>
    <source>
        <strain evidence="32">FAR1</strain>
    </source>
</reference>
<evidence type="ECO:0000256" key="16">
    <source>
        <dbReference type="ARBA" id="ARBA00023136"/>
    </source>
</evidence>
<dbReference type="SUPFAM" id="SSF47203">
    <property type="entry name" value="Acyl-CoA dehydrogenase C-terminal domain-like"/>
    <property type="match status" value="4"/>
</dbReference>
<keyword evidence="33" id="KW-1185">Reference proteome</keyword>
<dbReference type="InterPro" id="IPR006091">
    <property type="entry name" value="Acyl-CoA_Oxase/DH_mid-dom"/>
</dbReference>
<dbReference type="InterPro" id="IPR049448">
    <property type="entry name" value="ACAD9/ACADV-like_C"/>
</dbReference>
<reference evidence="33" key="1">
    <citation type="submission" date="2014-01" db="EMBL/GenBank/DDBJ databases">
        <title>The Genome Sequence of Anopheles farauti FAR1 (V2).</title>
        <authorList>
            <consortium name="The Broad Institute Genomics Platform"/>
            <person name="Neafsey D.E."/>
            <person name="Besansky N."/>
            <person name="Howell P."/>
            <person name="Walton C."/>
            <person name="Young S.K."/>
            <person name="Zeng Q."/>
            <person name="Gargeya S."/>
            <person name="Fitzgerald M."/>
            <person name="Haas B."/>
            <person name="Abouelleil A."/>
            <person name="Allen A.W."/>
            <person name="Alvarado L."/>
            <person name="Arachchi H.M."/>
            <person name="Berlin A.M."/>
            <person name="Chapman S.B."/>
            <person name="Gainer-Dewar J."/>
            <person name="Goldberg J."/>
            <person name="Griggs A."/>
            <person name="Gujja S."/>
            <person name="Hansen M."/>
            <person name="Howarth C."/>
            <person name="Imamovic A."/>
            <person name="Ireland A."/>
            <person name="Larimer J."/>
            <person name="McCowan C."/>
            <person name="Murphy C."/>
            <person name="Pearson M."/>
            <person name="Poon T.W."/>
            <person name="Priest M."/>
            <person name="Roberts A."/>
            <person name="Saif S."/>
            <person name="Shea T."/>
            <person name="Sisk P."/>
            <person name="Sykes S."/>
            <person name="Wortman J."/>
            <person name="Nusbaum C."/>
            <person name="Birren B."/>
        </authorList>
    </citation>
    <scope>NUCLEOTIDE SEQUENCE [LARGE SCALE GENOMIC DNA]</scope>
    <source>
        <strain evidence="33">FAR1</strain>
    </source>
</reference>
<comment type="catalytic activity">
    <reaction evidence="21">
        <text>dodecanoyl-CoA + oxidized [electron-transfer flavoprotein] + H(+) = (2E)-dodecenoyl-CoA + reduced [electron-transfer flavoprotein]</text>
        <dbReference type="Rhea" id="RHEA:47296"/>
        <dbReference type="Rhea" id="RHEA-COMP:10685"/>
        <dbReference type="Rhea" id="RHEA-COMP:10686"/>
        <dbReference type="ChEBI" id="CHEBI:15378"/>
        <dbReference type="ChEBI" id="CHEBI:57330"/>
        <dbReference type="ChEBI" id="CHEBI:57375"/>
        <dbReference type="ChEBI" id="CHEBI:57692"/>
        <dbReference type="ChEBI" id="CHEBI:58307"/>
    </reaction>
    <physiologicalReaction direction="left-to-right" evidence="21">
        <dbReference type="Rhea" id="RHEA:47297"/>
    </physiologicalReaction>
</comment>
<evidence type="ECO:0000259" key="28">
    <source>
        <dbReference type="Pfam" id="PF00441"/>
    </source>
</evidence>
<evidence type="ECO:0000256" key="13">
    <source>
        <dbReference type="ARBA" id="ARBA00023002"/>
    </source>
</evidence>
<evidence type="ECO:0000256" key="3">
    <source>
        <dbReference type="ARBA" id="ARBA00005198"/>
    </source>
</evidence>
<sequence>MIRFGQLVVRNAQKVKGIEIRRCLSAAPQAKQAEAQPAQSDAEKRPNMSFLTNIFRGQVQPAQVFPYPEALDAEQKEYIAAFVDPVTKFFEEVNDPVKNDVNAAIDEKTTEALWELGAFSLMVPPEYGGLGLNNTQYSRMCDIIGGQDLGLGIFIGAHQSIGFKGIMLYGDQRQKEKYLPMVSTGKTYAAFALTEPSSGSDAGSIRCRAVKSADGKHYILNGSKIWISNGGIADIMTVFAQTEQEDPKTGQKKDKVTAFIVERGFGGVSSGPPENKMGIKCSNTAEVYFEDVKIPIENVLGGEGNGFKVAMNILNNGRFGMAATLSGTMRACIQKAAEHATNRVQFGRKIETYGGIQEKLARMAMHHYVTQSMAYMISGNMDTGSLDYHLEAAISKVFASESAWYVCDEAIQILGGMGFMKDCGLERVMRDLRIFRIFEGTNDILRLFVALTGIQYAGSHLKELQRAFKNPATNMGLIFKEGSRRAIRSIGYGGTDLSSYVAEPLKLSAKQCSECIDLFGQTVESLLIKYGKKIVDEQFLLNRLADAAIDTYAMAVVLSRATRTVRKDLPSAEHEILMTKAWCHEEVNDAVRNDDTSNVDKRTIDSLWDLGLLSVYVPPELGGLGLCNVQSVLMAEISGSYDLALSLLIGAHKSIGTKGILLFGSEQQKRKYLPMLSSGKVFGAFALTEPGTGSDAASIKTKAVLSPCGEHYVLNGSKLWISGGGLSDIFTTFAQVEVTDVRTGEKRNKMTAFIVERSFGGVSTGPPEDKMGLKCSATNELFLDDVKVPVANVLGDVGNGFKIAVNILNSGRYGLGAMLSGTMKTCIEKTANHVHDRVQFKRKLIEFENVQEKLALIATHHYVAQSLTYMVSGNMDKGSVDFHLEAAVSKVFCTEAAWYVCDEAIQLLGGNGFMKSSGLERFLRDIRVFRIFEGANDVLRMFIALTGIQQAGRDLRELQRALQTPLANVGMILAEGKKRIGQSVGAGGTDLSPFVASELQNAAKQCAESIDAFSKTVESLLRIHGKDITERQFQLARVADCAIDIYSMATVLSRATRAVDRRLPSAEQELLMTQIWCREASDRVQQNLKRIHSNRFAVNYQRMATLAKHISTHRTIPFSNPIEID</sequence>
<dbReference type="Proteomes" id="UP000075886">
    <property type="component" value="Unassembled WGS sequence"/>
</dbReference>
<dbReference type="InterPro" id="IPR037069">
    <property type="entry name" value="AcylCoA_DH/ox_N_sf"/>
</dbReference>
<evidence type="ECO:0000259" key="31">
    <source>
        <dbReference type="Pfam" id="PF21343"/>
    </source>
</evidence>
<dbReference type="PANTHER" id="PTHR43884:SF11">
    <property type="entry name" value="VERY LONG-CHAIN SPECIFIC ACYL-COA DEHYDROGENASE, MITOCHONDRIAL"/>
    <property type="match status" value="1"/>
</dbReference>
<evidence type="ECO:0000256" key="1">
    <source>
        <dbReference type="ARBA" id="ARBA00001974"/>
    </source>
</evidence>
<keyword evidence="10" id="KW-0276">Fatty acid metabolism</keyword>
<dbReference type="SUPFAM" id="SSF56645">
    <property type="entry name" value="Acyl-CoA dehydrogenase NM domain-like"/>
    <property type="match status" value="2"/>
</dbReference>
<accession>A0A182QF10</accession>
<organism evidence="32 33">
    <name type="scientific">Anopheles farauti</name>
    <dbReference type="NCBI Taxonomy" id="69004"/>
    <lineage>
        <taxon>Eukaryota</taxon>
        <taxon>Metazoa</taxon>
        <taxon>Ecdysozoa</taxon>
        <taxon>Arthropoda</taxon>
        <taxon>Hexapoda</taxon>
        <taxon>Insecta</taxon>
        <taxon>Pterygota</taxon>
        <taxon>Neoptera</taxon>
        <taxon>Endopterygota</taxon>
        <taxon>Diptera</taxon>
        <taxon>Nematocera</taxon>
        <taxon>Culicoidea</taxon>
        <taxon>Culicidae</taxon>
        <taxon>Anophelinae</taxon>
        <taxon>Anopheles</taxon>
    </lineage>
</organism>
<keyword evidence="9" id="KW-0274">FAD</keyword>
<comment type="catalytic activity">
    <reaction evidence="23">
        <text>tetracosanoyl-CoA + oxidized [electron-transfer flavoprotein] + H(+) = (2E)-tetracosenoyl-CoA + reduced [electron-transfer flavoprotein]</text>
        <dbReference type="Rhea" id="RHEA:47232"/>
        <dbReference type="Rhea" id="RHEA-COMP:10685"/>
        <dbReference type="Rhea" id="RHEA-COMP:10686"/>
        <dbReference type="ChEBI" id="CHEBI:15378"/>
        <dbReference type="ChEBI" id="CHEBI:57692"/>
        <dbReference type="ChEBI" id="CHEBI:58307"/>
        <dbReference type="ChEBI" id="CHEBI:65052"/>
        <dbReference type="ChEBI" id="CHEBI:74693"/>
    </reaction>
    <physiologicalReaction direction="left-to-right" evidence="23">
        <dbReference type="Rhea" id="RHEA:47233"/>
    </physiologicalReaction>
</comment>
<dbReference type="Pfam" id="PF21343">
    <property type="entry name" value="ACAD9-ACADV_C"/>
    <property type="match status" value="2"/>
</dbReference>
<evidence type="ECO:0000256" key="10">
    <source>
        <dbReference type="ARBA" id="ARBA00022832"/>
    </source>
</evidence>
<dbReference type="Gene3D" id="1.20.140.10">
    <property type="entry name" value="Butyryl-CoA Dehydrogenase, subunit A, domain 3"/>
    <property type="match status" value="3"/>
</dbReference>
<evidence type="ECO:0000256" key="11">
    <source>
        <dbReference type="ARBA" id="ARBA00022946"/>
    </source>
</evidence>
<evidence type="ECO:0000256" key="23">
    <source>
        <dbReference type="ARBA" id="ARBA00048086"/>
    </source>
</evidence>
<dbReference type="Pfam" id="PF00441">
    <property type="entry name" value="Acyl-CoA_dh_1"/>
    <property type="match status" value="2"/>
</dbReference>
<dbReference type="GO" id="GO:0006631">
    <property type="term" value="P:fatty acid metabolic process"/>
    <property type="evidence" value="ECO:0007669"/>
    <property type="project" value="UniProtKB-KW"/>
</dbReference>
<feature type="domain" description="Acyl-CoA dehydrogenase/oxidase C-terminal" evidence="28">
    <location>
        <begin position="798"/>
        <end position="944"/>
    </location>
</feature>
<proteinExistence type="inferred from homology"/>
<dbReference type="InterPro" id="IPR046373">
    <property type="entry name" value="Acyl-CoA_Oxase/DH_mid-dom_sf"/>
</dbReference>
<evidence type="ECO:0000256" key="5">
    <source>
        <dbReference type="ARBA" id="ARBA00022553"/>
    </source>
</evidence>
<keyword evidence="6" id="KW-0285">Flavoprotein</keyword>
<dbReference type="CDD" id="cd01161">
    <property type="entry name" value="VLCAD"/>
    <property type="match status" value="1"/>
</dbReference>
<keyword evidence="15" id="KW-0496">Mitochondrion</keyword>
<keyword evidence="8" id="KW-0702">S-nitrosylation</keyword>
<evidence type="ECO:0000313" key="32">
    <source>
        <dbReference type="EnsemblMetazoa" id="AFAF008844-PA"/>
    </source>
</evidence>
<evidence type="ECO:0000256" key="21">
    <source>
        <dbReference type="ARBA" id="ARBA00047893"/>
    </source>
</evidence>
<comment type="subunit">
    <text evidence="20">Homodimer. Homodimerizes after import into the mitochondrion.</text>
</comment>
<comment type="catalytic activity">
    <reaction evidence="22">
        <text>oxidized [electron-transfer flavoprotein] + hexadecanoyl-CoA + H(+) = (2E)-hexadecenoyl-CoA + reduced [electron-transfer flavoprotein]</text>
        <dbReference type="Rhea" id="RHEA:43448"/>
        <dbReference type="Rhea" id="RHEA-COMP:10685"/>
        <dbReference type="Rhea" id="RHEA-COMP:10686"/>
        <dbReference type="ChEBI" id="CHEBI:15378"/>
        <dbReference type="ChEBI" id="CHEBI:57379"/>
        <dbReference type="ChEBI" id="CHEBI:57692"/>
        <dbReference type="ChEBI" id="CHEBI:58307"/>
        <dbReference type="ChEBI" id="CHEBI:61526"/>
    </reaction>
    <physiologicalReaction direction="left-to-right" evidence="22">
        <dbReference type="Rhea" id="RHEA:43449"/>
    </physiologicalReaction>
</comment>
<evidence type="ECO:0000256" key="19">
    <source>
        <dbReference type="ARBA" id="ARBA00045422"/>
    </source>
</evidence>
<dbReference type="Gene3D" id="2.40.110.10">
    <property type="entry name" value="Butyryl-CoA Dehydrogenase, subunit A, domain 2"/>
    <property type="match status" value="2"/>
</dbReference>
<evidence type="ECO:0000256" key="2">
    <source>
        <dbReference type="ARBA" id="ARBA00004637"/>
    </source>
</evidence>
<keyword evidence="7" id="KW-0999">Mitochondrion inner membrane</keyword>
<evidence type="ECO:0000256" key="4">
    <source>
        <dbReference type="ARBA" id="ARBA00009347"/>
    </source>
</evidence>
<protein>
    <recommendedName>
        <fullName evidence="18">Very long-chain specific acyl-CoA dehydrogenase, mitochondrial</fullName>
        <ecNumber evidence="17">1.3.8.9</ecNumber>
    </recommendedName>
</protein>
<keyword evidence="5" id="KW-0597">Phosphoprotein</keyword>
<keyword evidence="14" id="KW-0443">Lipid metabolism</keyword>
<dbReference type="Pfam" id="PF02771">
    <property type="entry name" value="Acyl-CoA_dh_N"/>
    <property type="match status" value="1"/>
</dbReference>
<dbReference type="Pfam" id="PF02770">
    <property type="entry name" value="Acyl-CoA_dh_M"/>
    <property type="match status" value="2"/>
</dbReference>
<evidence type="ECO:0000256" key="15">
    <source>
        <dbReference type="ARBA" id="ARBA00023128"/>
    </source>
</evidence>
<dbReference type="VEuPathDB" id="VectorBase:AFAF008844"/>